<dbReference type="InParanoid" id="A9A3R8"/>
<accession>A9A3R8</accession>
<dbReference type="eggNOG" id="arCOG12839">
    <property type="taxonomic scope" value="Archaea"/>
</dbReference>
<dbReference type="HOGENOM" id="CLU_1536711_0_0_2"/>
<gene>
    <name evidence="1" type="ordered locus">Nmar_1434</name>
</gene>
<proteinExistence type="predicted"/>
<evidence type="ECO:0000313" key="2">
    <source>
        <dbReference type="Proteomes" id="UP000000792"/>
    </source>
</evidence>
<dbReference type="EnsemblBacteria" id="ABX13330">
    <property type="protein sequence ID" value="ABX13330"/>
    <property type="gene ID" value="Nmar_1434"/>
</dbReference>
<dbReference type="EMBL" id="CP000866">
    <property type="protein sequence ID" value="ABX13330.1"/>
    <property type="molecule type" value="Genomic_DNA"/>
</dbReference>
<dbReference type="Proteomes" id="UP000000792">
    <property type="component" value="Chromosome"/>
</dbReference>
<dbReference type="STRING" id="436308.Nmar_1434"/>
<evidence type="ECO:0000313" key="1">
    <source>
        <dbReference type="EMBL" id="ABX13330.1"/>
    </source>
</evidence>
<protein>
    <submittedName>
        <fullName evidence="1">Uncharacterized protein</fullName>
    </submittedName>
</protein>
<keyword evidence="2" id="KW-1185">Reference proteome</keyword>
<organism evidence="1 2">
    <name type="scientific">Nitrosopumilus maritimus (strain SCM1)</name>
    <dbReference type="NCBI Taxonomy" id="436308"/>
    <lineage>
        <taxon>Archaea</taxon>
        <taxon>Nitrososphaerota</taxon>
        <taxon>Nitrososphaeria</taxon>
        <taxon>Nitrosopumilales</taxon>
        <taxon>Nitrosopumilaceae</taxon>
        <taxon>Nitrosopumilus</taxon>
    </lineage>
</organism>
<sequence>MKTEMKIKITIISGIILAAILFAGFSSSFMFPSPTCPAGTILKNDVCVIDDPATGLLVEKNEQCDIPYDENFLKRRAINASIAAEFSIYSTVTIDTYSVENDTHSLILKPVPTSYGYITMCNPLPVLEQRFDTKLDSLAILVDGVEIPYEMRNNVLRIDVNNNAIIEIVGFSKI</sequence>
<dbReference type="AlphaFoldDB" id="A9A3R8"/>
<reference evidence="1 2" key="1">
    <citation type="journal article" date="2010" name="Proc. Natl. Acad. Sci. U.S.A.">
        <title>Nitrosopumilus maritimus genome reveals unique mechanisms for nitrification and autotrophy in globally distributed marine crenarchaea.</title>
        <authorList>
            <person name="Walker C.B."/>
            <person name="de la Torre J.R."/>
            <person name="Klotz M.G."/>
            <person name="Urakawa H."/>
            <person name="Pinel N."/>
            <person name="Arp D.J."/>
            <person name="Brochier-Armanet C."/>
            <person name="Chain P.S."/>
            <person name="Chan P.P."/>
            <person name="Gollabgir A."/>
            <person name="Hemp J."/>
            <person name="Hugler M."/>
            <person name="Karr E.A."/>
            <person name="Konneke M."/>
            <person name="Shin M."/>
            <person name="Lawton T.J."/>
            <person name="Lowe T."/>
            <person name="Martens-Habbena W."/>
            <person name="Sayavedra-Soto L.A."/>
            <person name="Lang D."/>
            <person name="Sievert S.M."/>
            <person name="Rosenzweig A.C."/>
            <person name="Manning G."/>
            <person name="Stahl D.A."/>
        </authorList>
    </citation>
    <scope>NUCLEOTIDE SEQUENCE [LARGE SCALE GENOMIC DNA]</scope>
    <source>
        <strain evidence="1 2">SCM1</strain>
    </source>
</reference>
<dbReference type="KEGG" id="nmr:Nmar_1434"/>
<name>A9A3R8_NITMS</name>